<protein>
    <submittedName>
        <fullName evidence="1">Uncharacterized protein</fullName>
    </submittedName>
</protein>
<proteinExistence type="predicted"/>
<dbReference type="AlphaFoldDB" id="A0A087HMJ0"/>
<name>A0A087HMJ0_ARAAL</name>
<gene>
    <name evidence="1" type="ordered locus">AALP_Aa1g112500</name>
</gene>
<dbReference type="Proteomes" id="UP000029120">
    <property type="component" value="Chromosome 1"/>
</dbReference>
<accession>A0A087HMJ0</accession>
<reference evidence="2" key="1">
    <citation type="journal article" date="2015" name="Nat. Plants">
        <title>Genome expansion of Arabis alpina linked with retrotransposition and reduced symmetric DNA methylation.</title>
        <authorList>
            <person name="Willing E.M."/>
            <person name="Rawat V."/>
            <person name="Mandakova T."/>
            <person name="Maumus F."/>
            <person name="James G.V."/>
            <person name="Nordstroem K.J."/>
            <person name="Becker C."/>
            <person name="Warthmann N."/>
            <person name="Chica C."/>
            <person name="Szarzynska B."/>
            <person name="Zytnicki M."/>
            <person name="Albani M.C."/>
            <person name="Kiefer C."/>
            <person name="Bergonzi S."/>
            <person name="Castaings L."/>
            <person name="Mateos J.L."/>
            <person name="Berns M.C."/>
            <person name="Bujdoso N."/>
            <person name="Piofczyk T."/>
            <person name="de Lorenzo L."/>
            <person name="Barrero-Sicilia C."/>
            <person name="Mateos I."/>
            <person name="Piednoel M."/>
            <person name="Hagmann J."/>
            <person name="Chen-Min-Tao R."/>
            <person name="Iglesias-Fernandez R."/>
            <person name="Schuster S.C."/>
            <person name="Alonso-Blanco C."/>
            <person name="Roudier F."/>
            <person name="Carbonero P."/>
            <person name="Paz-Ares J."/>
            <person name="Davis S.J."/>
            <person name="Pecinka A."/>
            <person name="Quesneville H."/>
            <person name="Colot V."/>
            <person name="Lysak M.A."/>
            <person name="Weigel D."/>
            <person name="Coupland G."/>
            <person name="Schneeberger K."/>
        </authorList>
    </citation>
    <scope>NUCLEOTIDE SEQUENCE [LARGE SCALE GENOMIC DNA]</scope>
    <source>
        <strain evidence="2">cv. Pajares</strain>
    </source>
</reference>
<evidence type="ECO:0000313" key="1">
    <source>
        <dbReference type="EMBL" id="KFK43342.1"/>
    </source>
</evidence>
<dbReference type="EMBL" id="CM002869">
    <property type="protein sequence ID" value="KFK43342.1"/>
    <property type="molecule type" value="Genomic_DNA"/>
</dbReference>
<organism evidence="1 2">
    <name type="scientific">Arabis alpina</name>
    <name type="common">Alpine rock-cress</name>
    <dbReference type="NCBI Taxonomy" id="50452"/>
    <lineage>
        <taxon>Eukaryota</taxon>
        <taxon>Viridiplantae</taxon>
        <taxon>Streptophyta</taxon>
        <taxon>Embryophyta</taxon>
        <taxon>Tracheophyta</taxon>
        <taxon>Spermatophyta</taxon>
        <taxon>Magnoliopsida</taxon>
        <taxon>eudicotyledons</taxon>
        <taxon>Gunneridae</taxon>
        <taxon>Pentapetalae</taxon>
        <taxon>rosids</taxon>
        <taxon>malvids</taxon>
        <taxon>Brassicales</taxon>
        <taxon>Brassicaceae</taxon>
        <taxon>Arabideae</taxon>
        <taxon>Arabis</taxon>
    </lineage>
</organism>
<sequence>MSKHFEGFKQGKVLRFVFISVQSTTPCEVGVDGGTMDQIVDLVDVKLDGYYEPFGHKLFRFTQM</sequence>
<keyword evidence="2" id="KW-1185">Reference proteome</keyword>
<dbReference type="Gramene" id="KFK43342">
    <property type="protein sequence ID" value="KFK43342"/>
    <property type="gene ID" value="AALP_AA1G112500"/>
</dbReference>
<evidence type="ECO:0000313" key="2">
    <source>
        <dbReference type="Proteomes" id="UP000029120"/>
    </source>
</evidence>